<dbReference type="GO" id="GO:0005886">
    <property type="term" value="C:plasma membrane"/>
    <property type="evidence" value="ECO:0007669"/>
    <property type="project" value="UniProtKB-SubCell"/>
</dbReference>
<feature type="transmembrane region" description="Helical" evidence="9">
    <location>
        <begin position="109"/>
        <end position="136"/>
    </location>
</feature>
<dbReference type="EMBL" id="DABBID010000001">
    <property type="protein sequence ID" value="HAH4304724.1"/>
    <property type="molecule type" value="Genomic_DNA"/>
</dbReference>
<evidence type="ECO:0000313" key="10">
    <source>
        <dbReference type="EMBL" id="HAH4304724.1"/>
    </source>
</evidence>
<keyword evidence="7" id="KW-0625">Polysaccharide transport</keyword>
<keyword evidence="4 9" id="KW-1003">Cell membrane</keyword>
<keyword evidence="3 9" id="KW-0813">Transport</keyword>
<evidence type="ECO:0000256" key="9">
    <source>
        <dbReference type="RuleBase" id="RU361157"/>
    </source>
</evidence>
<evidence type="ECO:0000256" key="4">
    <source>
        <dbReference type="ARBA" id="ARBA00022475"/>
    </source>
</evidence>
<dbReference type="Pfam" id="PF01061">
    <property type="entry name" value="ABC2_membrane"/>
    <property type="match status" value="1"/>
</dbReference>
<dbReference type="PROSITE" id="PS51012">
    <property type="entry name" value="ABC_TM2"/>
    <property type="match status" value="1"/>
</dbReference>
<dbReference type="InterPro" id="IPR047817">
    <property type="entry name" value="ABC2_TM_bact-type"/>
</dbReference>
<comment type="similarity">
    <text evidence="2 9">Belongs to the ABC-2 integral membrane protein family.</text>
</comment>
<evidence type="ECO:0000256" key="1">
    <source>
        <dbReference type="ARBA" id="ARBA00004651"/>
    </source>
</evidence>
<feature type="transmembrane region" description="Helical" evidence="9">
    <location>
        <begin position="67"/>
        <end position="88"/>
    </location>
</feature>
<name>A0A792V4C9_ECOLX</name>
<feature type="transmembrane region" description="Helical" evidence="9">
    <location>
        <begin position="176"/>
        <end position="195"/>
    </location>
</feature>
<keyword evidence="5 9" id="KW-0812">Transmembrane</keyword>
<evidence type="ECO:0000256" key="5">
    <source>
        <dbReference type="ARBA" id="ARBA00022692"/>
    </source>
</evidence>
<keyword evidence="6 9" id="KW-1133">Transmembrane helix</keyword>
<feature type="transmembrane region" description="Helical" evidence="9">
    <location>
        <begin position="29"/>
        <end position="52"/>
    </location>
</feature>
<evidence type="ECO:0000256" key="3">
    <source>
        <dbReference type="ARBA" id="ARBA00022448"/>
    </source>
</evidence>
<evidence type="ECO:0000256" key="6">
    <source>
        <dbReference type="ARBA" id="ARBA00022989"/>
    </source>
</evidence>
<protein>
    <recommendedName>
        <fullName evidence="9">Transport permease protein</fullName>
    </recommendedName>
</protein>
<proteinExistence type="inferred from homology"/>
<accession>A0A792V4C9</accession>
<dbReference type="InterPro" id="IPR013525">
    <property type="entry name" value="ABC2_TM"/>
</dbReference>
<reference evidence="10" key="2">
    <citation type="submission" date="2019-12" db="EMBL/GenBank/DDBJ databases">
        <authorList>
            <consortium name="NCBI Pathogen Detection Project"/>
        </authorList>
    </citation>
    <scope>NUCLEOTIDE SEQUENCE</scope>
    <source>
        <strain evidence="10">EC00751</strain>
    </source>
</reference>
<organism evidence="10">
    <name type="scientific">Escherichia coli</name>
    <dbReference type="NCBI Taxonomy" id="562"/>
    <lineage>
        <taxon>Bacteria</taxon>
        <taxon>Pseudomonadati</taxon>
        <taxon>Pseudomonadota</taxon>
        <taxon>Gammaproteobacteria</taxon>
        <taxon>Enterobacterales</taxon>
        <taxon>Enterobacteriaceae</taxon>
        <taxon>Escherichia</taxon>
    </lineage>
</organism>
<reference evidence="10" key="1">
    <citation type="journal article" date="2018" name="Genome Biol.">
        <title>SKESA: strategic k-mer extension for scrupulous assemblies.</title>
        <authorList>
            <person name="Souvorov A."/>
            <person name="Agarwala R."/>
            <person name="Lipman D.J."/>
        </authorList>
    </citation>
    <scope>NUCLEOTIDE SEQUENCE</scope>
    <source>
        <strain evidence="10">EC00751</strain>
    </source>
</reference>
<evidence type="ECO:0000256" key="7">
    <source>
        <dbReference type="ARBA" id="ARBA00023047"/>
    </source>
</evidence>
<sequence>MKSLLLAIFRYRGFIVDSIKRDFQSRYQASFLGAAWLVLQPIAMISVYTLIFSELMKAKFSGVSGQYAYSIYLCSGVLTWGLFSETLNNLVNVFISNANVLKKINFPKVCLPIIVSVSAFLNFLIIFTLFVIFLILTHNFPGWIILAIIPVLIIQMIFTVGLGVLLGVVNVFVRDVGQFVIILTQFWFWFTPIVYVRNILPDWSRGLIDLNPMAVLIEAYQKIILFQQQPDWYKLLPVAIIAIIIFMFSWSLFRKHAADIVDEI</sequence>
<keyword evidence="8 9" id="KW-0472">Membrane</keyword>
<dbReference type="GO" id="GO:0015774">
    <property type="term" value="P:polysaccharide transport"/>
    <property type="evidence" value="ECO:0007669"/>
    <property type="project" value="UniProtKB-KW"/>
</dbReference>
<gene>
    <name evidence="10" type="ORF">GRC96_00200</name>
</gene>
<dbReference type="PANTHER" id="PTHR30413">
    <property type="entry name" value="INNER MEMBRANE TRANSPORT PERMEASE"/>
    <property type="match status" value="1"/>
</dbReference>
<dbReference type="RefSeq" id="WP_077476186.1">
    <property type="nucleotide sequence ID" value="NZ_CAJSJB010000004.1"/>
</dbReference>
<dbReference type="GO" id="GO:0140359">
    <property type="term" value="F:ABC-type transporter activity"/>
    <property type="evidence" value="ECO:0007669"/>
    <property type="project" value="InterPro"/>
</dbReference>
<dbReference type="GO" id="GO:0015920">
    <property type="term" value="P:lipopolysaccharide transport"/>
    <property type="evidence" value="ECO:0007669"/>
    <property type="project" value="TreeGrafter"/>
</dbReference>
<evidence type="ECO:0000256" key="8">
    <source>
        <dbReference type="ARBA" id="ARBA00023136"/>
    </source>
</evidence>
<comment type="caution">
    <text evidence="10">The sequence shown here is derived from an EMBL/GenBank/DDBJ whole genome shotgun (WGS) entry which is preliminary data.</text>
</comment>
<feature type="transmembrane region" description="Helical" evidence="9">
    <location>
        <begin position="235"/>
        <end position="253"/>
    </location>
</feature>
<dbReference type="PANTHER" id="PTHR30413:SF10">
    <property type="entry name" value="CAPSULE POLYSACCHARIDE EXPORT INNER-MEMBRANE PROTEIN CTRC"/>
    <property type="match status" value="1"/>
</dbReference>
<keyword evidence="7" id="KW-0762">Sugar transport</keyword>
<feature type="transmembrane region" description="Helical" evidence="9">
    <location>
        <begin position="142"/>
        <end position="169"/>
    </location>
</feature>
<comment type="subcellular location">
    <subcellularLocation>
        <location evidence="9">Cell inner membrane</location>
        <topology evidence="9">Multi-pass membrane protein</topology>
    </subcellularLocation>
    <subcellularLocation>
        <location evidence="1">Cell membrane</location>
        <topology evidence="1">Multi-pass membrane protein</topology>
    </subcellularLocation>
</comment>
<dbReference type="AlphaFoldDB" id="A0A792V4C9"/>
<evidence type="ECO:0000256" key="2">
    <source>
        <dbReference type="ARBA" id="ARBA00007783"/>
    </source>
</evidence>